<name>A0A4Z2EYB1_9TELE</name>
<accession>A0A4Z2EYB1</accession>
<keyword evidence="2" id="KW-1185">Reference proteome</keyword>
<evidence type="ECO:0000313" key="1">
    <source>
        <dbReference type="EMBL" id="TNN33570.1"/>
    </source>
</evidence>
<organism evidence="1 2">
    <name type="scientific">Liparis tanakae</name>
    <name type="common">Tanaka's snailfish</name>
    <dbReference type="NCBI Taxonomy" id="230148"/>
    <lineage>
        <taxon>Eukaryota</taxon>
        <taxon>Metazoa</taxon>
        <taxon>Chordata</taxon>
        <taxon>Craniata</taxon>
        <taxon>Vertebrata</taxon>
        <taxon>Euteleostomi</taxon>
        <taxon>Actinopterygii</taxon>
        <taxon>Neopterygii</taxon>
        <taxon>Teleostei</taxon>
        <taxon>Neoteleostei</taxon>
        <taxon>Acanthomorphata</taxon>
        <taxon>Eupercaria</taxon>
        <taxon>Perciformes</taxon>
        <taxon>Cottioidei</taxon>
        <taxon>Cottales</taxon>
        <taxon>Liparidae</taxon>
        <taxon>Liparis</taxon>
    </lineage>
</organism>
<comment type="caution">
    <text evidence="1">The sequence shown here is derived from an EMBL/GenBank/DDBJ whole genome shotgun (WGS) entry which is preliminary data.</text>
</comment>
<dbReference type="AlphaFoldDB" id="A0A4Z2EYB1"/>
<reference evidence="1 2" key="1">
    <citation type="submission" date="2019-03" db="EMBL/GenBank/DDBJ databases">
        <title>First draft genome of Liparis tanakae, snailfish: a comprehensive survey of snailfish specific genes.</title>
        <authorList>
            <person name="Kim W."/>
            <person name="Song I."/>
            <person name="Jeong J.-H."/>
            <person name="Kim D."/>
            <person name="Kim S."/>
            <person name="Ryu S."/>
            <person name="Song J.Y."/>
            <person name="Lee S.K."/>
        </authorList>
    </citation>
    <scope>NUCLEOTIDE SEQUENCE [LARGE SCALE GENOMIC DNA]</scope>
    <source>
        <tissue evidence="1">Muscle</tissue>
    </source>
</reference>
<dbReference type="EMBL" id="SRLO01002199">
    <property type="protein sequence ID" value="TNN33570.1"/>
    <property type="molecule type" value="Genomic_DNA"/>
</dbReference>
<dbReference type="Proteomes" id="UP000314294">
    <property type="component" value="Unassembled WGS sequence"/>
</dbReference>
<evidence type="ECO:0000313" key="2">
    <source>
        <dbReference type="Proteomes" id="UP000314294"/>
    </source>
</evidence>
<proteinExistence type="predicted"/>
<gene>
    <name evidence="1" type="ORF">EYF80_056267</name>
</gene>
<sequence length="83" mass="9456">MLGDECLLTALRFRVQSSLHLFPSTTGLLRKISGLSLVERNTNFGINRAKGQGHEKVPKKCLRRRLHSRTHSWEGEQLKSSQN</sequence>
<protein>
    <submittedName>
        <fullName evidence="1">Uncharacterized protein</fullName>
    </submittedName>
</protein>